<evidence type="ECO:0000259" key="4">
    <source>
        <dbReference type="PROSITE" id="PS50043"/>
    </source>
</evidence>
<keyword evidence="1" id="KW-0805">Transcription regulation</keyword>
<keyword evidence="6" id="KW-1185">Reference proteome</keyword>
<dbReference type="SMART" id="SM00421">
    <property type="entry name" value="HTH_LUXR"/>
    <property type="match status" value="1"/>
</dbReference>
<protein>
    <submittedName>
        <fullName evidence="5">DNA-binding transcriptional regulator, CsgD family</fullName>
    </submittedName>
</protein>
<dbReference type="PROSITE" id="PS00622">
    <property type="entry name" value="HTH_LUXR_1"/>
    <property type="match status" value="1"/>
</dbReference>
<dbReference type="PANTHER" id="PTHR44688:SF16">
    <property type="entry name" value="DNA-BINDING TRANSCRIPTIONAL ACTIVATOR DEVR_DOSR"/>
    <property type="match status" value="1"/>
</dbReference>
<dbReference type="PROSITE" id="PS50043">
    <property type="entry name" value="HTH_LUXR_2"/>
    <property type="match status" value="1"/>
</dbReference>
<dbReference type="PANTHER" id="PTHR44688">
    <property type="entry name" value="DNA-BINDING TRANSCRIPTIONAL ACTIVATOR DEVR_DOSR"/>
    <property type="match status" value="1"/>
</dbReference>
<dbReference type="InterPro" id="IPR016032">
    <property type="entry name" value="Sig_transdc_resp-reg_C-effctor"/>
</dbReference>
<gene>
    <name evidence="5" type="ORF">SAMN05421507_10783</name>
</gene>
<dbReference type="InterPro" id="IPR000792">
    <property type="entry name" value="Tscrpt_reg_LuxR_C"/>
</dbReference>
<evidence type="ECO:0000313" key="5">
    <source>
        <dbReference type="EMBL" id="SDP33030.1"/>
    </source>
</evidence>
<sequence>MWEGRAQGVRRDVTALASAGLDVAELHAAAIALVDRIVPCELTCWASMDPDSGAFSTMMSGPNRIPRQYEPVLATCEYTPGEPHTFAALAQRGDTVARLEDKRSTRLNEVWRPLGLRHELRALFRADETCWGGAGMVRAGDFSERELEFMASVAPALGAATRVAARTAARRTGTPAIVVVTGDGTIRASTASTAQWHDELEEVAPGRFAVMLRAAAAGARSGTFKARVRDAHGGWILLEASRLVGDDDFDAAVTISRASGADLLGLLLKAHGVTSREQDVCHEVLAGQPTSGIAAHLTISPYTVQDHLKSLFAKFGVRSRAELVAKLS</sequence>
<keyword evidence="3" id="KW-0804">Transcription</keyword>
<keyword evidence="2 5" id="KW-0238">DNA-binding</keyword>
<dbReference type="GO" id="GO:0003677">
    <property type="term" value="F:DNA binding"/>
    <property type="evidence" value="ECO:0007669"/>
    <property type="project" value="UniProtKB-KW"/>
</dbReference>
<accession>A0A1H0RUE4</accession>
<evidence type="ECO:0000313" key="6">
    <source>
        <dbReference type="Proteomes" id="UP000199691"/>
    </source>
</evidence>
<evidence type="ECO:0000256" key="2">
    <source>
        <dbReference type="ARBA" id="ARBA00023125"/>
    </source>
</evidence>
<dbReference type="CDD" id="cd06170">
    <property type="entry name" value="LuxR_C_like"/>
    <property type="match status" value="1"/>
</dbReference>
<dbReference type="EMBL" id="FNIX01000007">
    <property type="protein sequence ID" value="SDP33030.1"/>
    <property type="molecule type" value="Genomic_DNA"/>
</dbReference>
<dbReference type="OrthoDB" id="9815744at2"/>
<dbReference type="SUPFAM" id="SSF46894">
    <property type="entry name" value="C-terminal effector domain of the bipartite response regulators"/>
    <property type="match status" value="1"/>
</dbReference>
<dbReference type="GO" id="GO:0006355">
    <property type="term" value="P:regulation of DNA-templated transcription"/>
    <property type="evidence" value="ECO:0007669"/>
    <property type="project" value="InterPro"/>
</dbReference>
<dbReference type="Gene3D" id="1.10.10.10">
    <property type="entry name" value="Winged helix-like DNA-binding domain superfamily/Winged helix DNA-binding domain"/>
    <property type="match status" value="1"/>
</dbReference>
<dbReference type="Pfam" id="PF00196">
    <property type="entry name" value="GerE"/>
    <property type="match status" value="1"/>
</dbReference>
<dbReference type="RefSeq" id="WP_090098872.1">
    <property type="nucleotide sequence ID" value="NZ_FNIX01000007.1"/>
</dbReference>
<dbReference type="AlphaFoldDB" id="A0A1H0RUE4"/>
<evidence type="ECO:0000256" key="3">
    <source>
        <dbReference type="ARBA" id="ARBA00023163"/>
    </source>
</evidence>
<dbReference type="Proteomes" id="UP000199691">
    <property type="component" value="Unassembled WGS sequence"/>
</dbReference>
<proteinExistence type="predicted"/>
<dbReference type="PRINTS" id="PR00038">
    <property type="entry name" value="HTHLUXR"/>
</dbReference>
<evidence type="ECO:0000256" key="1">
    <source>
        <dbReference type="ARBA" id="ARBA00023015"/>
    </source>
</evidence>
<feature type="domain" description="HTH luxR-type" evidence="4">
    <location>
        <begin position="266"/>
        <end position="328"/>
    </location>
</feature>
<dbReference type="InterPro" id="IPR036388">
    <property type="entry name" value="WH-like_DNA-bd_sf"/>
</dbReference>
<reference evidence="6" key="1">
    <citation type="submission" date="2016-10" db="EMBL/GenBank/DDBJ databases">
        <authorList>
            <person name="Varghese N."/>
            <person name="Submissions S."/>
        </authorList>
    </citation>
    <scope>NUCLEOTIDE SEQUENCE [LARGE SCALE GENOMIC DNA]</scope>
    <source>
        <strain evidence="6">CGMCC 4.6609</strain>
    </source>
</reference>
<name>A0A1H0RUE4_9PSEU</name>
<organism evidence="5 6">
    <name type="scientific">Lentzea jiangxiensis</name>
    <dbReference type="NCBI Taxonomy" id="641025"/>
    <lineage>
        <taxon>Bacteria</taxon>
        <taxon>Bacillati</taxon>
        <taxon>Actinomycetota</taxon>
        <taxon>Actinomycetes</taxon>
        <taxon>Pseudonocardiales</taxon>
        <taxon>Pseudonocardiaceae</taxon>
        <taxon>Lentzea</taxon>
    </lineage>
</organism>
<dbReference type="STRING" id="641025.SAMN05421507_10783"/>